<dbReference type="InterPro" id="IPR051150">
    <property type="entry name" value="SWT21/TCAB1_mRNA_Telomere"/>
</dbReference>
<sequence>WAGVDYNVAPYRVHRFFQQFRKNSSNPNNFLKGAKWSPDGSCFLICCEDNSFMCFNLPHGDDSGVVDANSSELDSDSFEANLVLTEGESIYDYCWYPYMSCSNPDLCVFASSTRDHPIHLWDANSGQLRCTYRAYDSMDEITTAFSIGFNPGGNKIFAGYNKTIRIFDVHRPGRDFEQHSTVLGDKEGLSG</sequence>
<dbReference type="SUPFAM" id="SSF50978">
    <property type="entry name" value="WD40 repeat-like"/>
    <property type="match status" value="1"/>
</dbReference>
<dbReference type="Proteomes" id="UP000015453">
    <property type="component" value="Unassembled WGS sequence"/>
</dbReference>
<reference evidence="1 2" key="1">
    <citation type="journal article" date="2013" name="BMC Genomics">
        <title>The miniature genome of a carnivorous plant Genlisea aurea contains a low number of genes and short non-coding sequences.</title>
        <authorList>
            <person name="Leushkin E.V."/>
            <person name="Sutormin R.A."/>
            <person name="Nabieva E.R."/>
            <person name="Penin A.A."/>
            <person name="Kondrashov A.S."/>
            <person name="Logacheva M.D."/>
        </authorList>
    </citation>
    <scope>NUCLEOTIDE SEQUENCE [LARGE SCALE GENOMIC DNA]</scope>
</reference>
<evidence type="ECO:0000313" key="1">
    <source>
        <dbReference type="EMBL" id="EPS71564.1"/>
    </source>
</evidence>
<proteinExistence type="predicted"/>
<dbReference type="InterPro" id="IPR015943">
    <property type="entry name" value="WD40/YVTN_repeat-like_dom_sf"/>
</dbReference>
<dbReference type="SMART" id="SM00320">
    <property type="entry name" value="WD40"/>
    <property type="match status" value="2"/>
</dbReference>
<protein>
    <recommendedName>
        <fullName evidence="3">Telomerase Cajal body protein 1</fullName>
    </recommendedName>
</protein>
<dbReference type="Pfam" id="PF00400">
    <property type="entry name" value="WD40"/>
    <property type="match status" value="1"/>
</dbReference>
<gene>
    <name evidence="1" type="ORF">M569_03195</name>
</gene>
<feature type="non-terminal residue" evidence="1">
    <location>
        <position position="1"/>
    </location>
</feature>
<evidence type="ECO:0000313" key="2">
    <source>
        <dbReference type="Proteomes" id="UP000015453"/>
    </source>
</evidence>
<keyword evidence="2" id="KW-1185">Reference proteome</keyword>
<dbReference type="InterPro" id="IPR036322">
    <property type="entry name" value="WD40_repeat_dom_sf"/>
</dbReference>
<comment type="caution">
    <text evidence="1">The sequence shown here is derived from an EMBL/GenBank/DDBJ whole genome shotgun (WGS) entry which is preliminary data.</text>
</comment>
<evidence type="ECO:0008006" key="3">
    <source>
        <dbReference type="Google" id="ProtNLM"/>
    </source>
</evidence>
<dbReference type="AlphaFoldDB" id="S8CVY4"/>
<accession>S8CVY4</accession>
<dbReference type="Gene3D" id="2.130.10.10">
    <property type="entry name" value="YVTN repeat-like/Quinoprotein amine dehydrogenase"/>
    <property type="match status" value="1"/>
</dbReference>
<dbReference type="EMBL" id="AUSU01001199">
    <property type="protein sequence ID" value="EPS71564.1"/>
    <property type="molecule type" value="Genomic_DNA"/>
</dbReference>
<feature type="non-terminal residue" evidence="1">
    <location>
        <position position="191"/>
    </location>
</feature>
<name>S8CVY4_9LAMI</name>
<dbReference type="PANTHER" id="PTHR13211">
    <property type="entry name" value="TELOMERASE CAJAL BODY PROTEIN 1"/>
    <property type="match status" value="1"/>
</dbReference>
<dbReference type="PANTHER" id="PTHR13211:SF0">
    <property type="entry name" value="TELOMERASE CAJAL BODY PROTEIN 1"/>
    <property type="match status" value="1"/>
</dbReference>
<organism evidence="1 2">
    <name type="scientific">Genlisea aurea</name>
    <dbReference type="NCBI Taxonomy" id="192259"/>
    <lineage>
        <taxon>Eukaryota</taxon>
        <taxon>Viridiplantae</taxon>
        <taxon>Streptophyta</taxon>
        <taxon>Embryophyta</taxon>
        <taxon>Tracheophyta</taxon>
        <taxon>Spermatophyta</taxon>
        <taxon>Magnoliopsida</taxon>
        <taxon>eudicotyledons</taxon>
        <taxon>Gunneridae</taxon>
        <taxon>Pentapetalae</taxon>
        <taxon>asterids</taxon>
        <taxon>lamiids</taxon>
        <taxon>Lamiales</taxon>
        <taxon>Lentibulariaceae</taxon>
        <taxon>Genlisea</taxon>
    </lineage>
</organism>
<dbReference type="OrthoDB" id="239865at2759"/>
<dbReference type="InterPro" id="IPR001680">
    <property type="entry name" value="WD40_rpt"/>
</dbReference>